<evidence type="ECO:0000256" key="7">
    <source>
        <dbReference type="SAM" id="MobiDB-lite"/>
    </source>
</evidence>
<keyword evidence="6" id="KW-0411">Iron-sulfur</keyword>
<dbReference type="RefSeq" id="WP_139939699.1">
    <property type="nucleotide sequence ID" value="NZ_JBHSYP010000003.1"/>
</dbReference>
<keyword evidence="1" id="KW-0813">Transport</keyword>
<feature type="transmembrane region" description="Helical" evidence="8">
    <location>
        <begin position="189"/>
        <end position="205"/>
    </location>
</feature>
<reference evidence="11" key="1">
    <citation type="submission" date="2019-06" db="EMBL/GenBank/DDBJ databases">
        <title>The complete genome of Emcibacter congregatus ZYLT.</title>
        <authorList>
            <person name="Zhao Z."/>
        </authorList>
    </citation>
    <scope>NUCLEOTIDE SEQUENCE [LARGE SCALE GENOMIC DNA]</scope>
    <source>
        <strain evidence="11">MCCC 1A06723</strain>
    </source>
</reference>
<evidence type="ECO:0000313" key="10">
    <source>
        <dbReference type="EMBL" id="TPD61881.1"/>
    </source>
</evidence>
<keyword evidence="11" id="KW-1185">Reference proteome</keyword>
<accession>A0A501PQA3</accession>
<dbReference type="InterPro" id="IPR013783">
    <property type="entry name" value="Ig-like_fold"/>
</dbReference>
<evidence type="ECO:0000256" key="1">
    <source>
        <dbReference type="ARBA" id="ARBA00022448"/>
    </source>
</evidence>
<dbReference type="PANTHER" id="PTHR30176">
    <property type="entry name" value="FERREDOXIN-TYPE PROTEIN NAPH"/>
    <property type="match status" value="1"/>
</dbReference>
<feature type="transmembrane region" description="Helical" evidence="8">
    <location>
        <begin position="225"/>
        <end position="243"/>
    </location>
</feature>
<dbReference type="Proteomes" id="UP000319148">
    <property type="component" value="Unassembled WGS sequence"/>
</dbReference>
<dbReference type="Pfam" id="PF12801">
    <property type="entry name" value="Fer4_5"/>
    <property type="match status" value="1"/>
</dbReference>
<feature type="transmembrane region" description="Helical" evidence="8">
    <location>
        <begin position="368"/>
        <end position="387"/>
    </location>
</feature>
<evidence type="ECO:0000256" key="5">
    <source>
        <dbReference type="ARBA" id="ARBA00023004"/>
    </source>
</evidence>
<dbReference type="PROSITE" id="PS51379">
    <property type="entry name" value="4FE4S_FER_2"/>
    <property type="match status" value="1"/>
</dbReference>
<feature type="transmembrane region" description="Helical" evidence="8">
    <location>
        <begin position="63"/>
        <end position="81"/>
    </location>
</feature>
<evidence type="ECO:0000256" key="2">
    <source>
        <dbReference type="ARBA" id="ARBA00022485"/>
    </source>
</evidence>
<dbReference type="Pfam" id="PF13746">
    <property type="entry name" value="Fer4_18"/>
    <property type="match status" value="1"/>
</dbReference>
<dbReference type="OrthoDB" id="9811700at2"/>
<evidence type="ECO:0000256" key="6">
    <source>
        <dbReference type="ARBA" id="ARBA00023014"/>
    </source>
</evidence>
<feature type="transmembrane region" description="Helical" evidence="8">
    <location>
        <begin position="115"/>
        <end position="132"/>
    </location>
</feature>
<dbReference type="InterPro" id="IPR032879">
    <property type="entry name" value="FixG_C"/>
</dbReference>
<evidence type="ECO:0000259" key="9">
    <source>
        <dbReference type="PROSITE" id="PS51379"/>
    </source>
</evidence>
<gene>
    <name evidence="10" type="primary">ccoG</name>
    <name evidence="10" type="ORF">FIV46_06640</name>
</gene>
<evidence type="ECO:0000256" key="4">
    <source>
        <dbReference type="ARBA" id="ARBA00022982"/>
    </source>
</evidence>
<dbReference type="InterPro" id="IPR017896">
    <property type="entry name" value="4Fe4S_Fe-S-bd"/>
</dbReference>
<organism evidence="10 11">
    <name type="scientific">Emcibacter nanhaiensis</name>
    <dbReference type="NCBI Taxonomy" id="1505037"/>
    <lineage>
        <taxon>Bacteria</taxon>
        <taxon>Pseudomonadati</taxon>
        <taxon>Pseudomonadota</taxon>
        <taxon>Alphaproteobacteria</taxon>
        <taxon>Emcibacterales</taxon>
        <taxon>Emcibacteraceae</taxon>
        <taxon>Emcibacter</taxon>
    </lineage>
</organism>
<dbReference type="PROSITE" id="PS00198">
    <property type="entry name" value="4FE4S_FER_1"/>
    <property type="match status" value="1"/>
</dbReference>
<sequence>MANQPQTPDGKNPRPAPAPHSITPHPEVERAKVEPVNRPEERSLYKKREQIYPKRARGTFRNIKWVIMIVTLGIYYLSPWIRWDRGPGLPDQAILIDFPGRRFYFFFIEIWPQEVYYITGLLILAAIGLFLVTSTAGRMWCGYTCPQTVWVDLFLVVERFFEGDRNERIRLDKAPWSFDKFRKKFMKHFTWLLIGVATGGAWVFYFADAPTLAKQLIHFEADSTVYFWIALFTSTTYLLGGFAREQVCTYMCPWPRIQSVMLDEDSLAVMYRYDRGEPRGPHKKGESWEGRGDCVQCRQCVVVCPQGIDIRDGMQLECIQCSLCIDACNEVMDKIGRPRGLIAYDSLANFEARAKGEKERFHIIRPRTIIYSTLILLVGGFMLYTLLTRAELDVNVLRDRNPVFVQLSSGDIRNGYTVKILNKSRADRNFSIDVTGLKEYEIRVEGVTDMTEDGLPVVHVERDRLRSVKVYISTHRKYLEGPSTDIAFEVHDVDGPESDIQETNFKGPK</sequence>
<dbReference type="InterPro" id="IPR051684">
    <property type="entry name" value="Electron_Trans/Redox"/>
</dbReference>
<feature type="domain" description="4Fe-4S ferredoxin-type" evidence="9">
    <location>
        <begin position="284"/>
        <end position="313"/>
    </location>
</feature>
<dbReference type="GO" id="GO:0051539">
    <property type="term" value="F:4 iron, 4 sulfur cluster binding"/>
    <property type="evidence" value="ECO:0007669"/>
    <property type="project" value="UniProtKB-KW"/>
</dbReference>
<feature type="region of interest" description="Disordered" evidence="7">
    <location>
        <begin position="1"/>
        <end position="41"/>
    </location>
</feature>
<dbReference type="AlphaFoldDB" id="A0A501PQA3"/>
<evidence type="ECO:0000256" key="3">
    <source>
        <dbReference type="ARBA" id="ARBA00022723"/>
    </source>
</evidence>
<dbReference type="Pfam" id="PF11614">
    <property type="entry name" value="FixG_C"/>
    <property type="match status" value="1"/>
</dbReference>
<keyword evidence="8" id="KW-0812">Transmembrane</keyword>
<keyword evidence="5" id="KW-0408">Iron</keyword>
<proteinExistence type="predicted"/>
<dbReference type="InterPro" id="IPR014116">
    <property type="entry name" value="Cyt_c_oxidase_cbb3_FixG"/>
</dbReference>
<dbReference type="SUPFAM" id="SSF54862">
    <property type="entry name" value="4Fe-4S ferredoxins"/>
    <property type="match status" value="1"/>
</dbReference>
<dbReference type="GO" id="GO:0005886">
    <property type="term" value="C:plasma membrane"/>
    <property type="evidence" value="ECO:0007669"/>
    <property type="project" value="TreeGrafter"/>
</dbReference>
<keyword evidence="2" id="KW-0004">4Fe-4S</keyword>
<dbReference type="InterPro" id="IPR009051">
    <property type="entry name" value="Helical_ferredxn"/>
</dbReference>
<evidence type="ECO:0000313" key="11">
    <source>
        <dbReference type="Proteomes" id="UP000319148"/>
    </source>
</evidence>
<comment type="caution">
    <text evidence="10">The sequence shown here is derived from an EMBL/GenBank/DDBJ whole genome shotgun (WGS) entry which is preliminary data.</text>
</comment>
<keyword evidence="8" id="KW-1133">Transmembrane helix</keyword>
<dbReference type="Gene3D" id="1.10.1060.10">
    <property type="entry name" value="Alpha-helical ferredoxin"/>
    <property type="match status" value="1"/>
</dbReference>
<name>A0A501PQA3_9PROT</name>
<evidence type="ECO:0000256" key="8">
    <source>
        <dbReference type="SAM" id="Phobius"/>
    </source>
</evidence>
<feature type="compositionally biased region" description="Basic and acidic residues" evidence="7">
    <location>
        <begin position="26"/>
        <end position="41"/>
    </location>
</feature>
<dbReference type="NCBIfam" id="TIGR02745">
    <property type="entry name" value="ccoG_rdxA_fixG"/>
    <property type="match status" value="1"/>
</dbReference>
<dbReference type="InterPro" id="IPR017900">
    <property type="entry name" value="4Fe4S_Fe_S_CS"/>
</dbReference>
<keyword evidence="3" id="KW-0479">Metal-binding</keyword>
<protein>
    <submittedName>
        <fullName evidence="10">Cytochrome c oxidase accessory protein CcoG</fullName>
    </submittedName>
</protein>
<keyword evidence="4" id="KW-0249">Electron transport</keyword>
<dbReference type="PANTHER" id="PTHR30176:SF3">
    <property type="entry name" value="FERREDOXIN-TYPE PROTEIN NAPH"/>
    <property type="match status" value="1"/>
</dbReference>
<keyword evidence="8" id="KW-0472">Membrane</keyword>
<dbReference type="Gene3D" id="2.60.40.10">
    <property type="entry name" value="Immunoglobulins"/>
    <property type="match status" value="1"/>
</dbReference>
<dbReference type="EMBL" id="VFIY01000005">
    <property type="protein sequence ID" value="TPD61881.1"/>
    <property type="molecule type" value="Genomic_DNA"/>
</dbReference>
<dbReference type="GO" id="GO:0046872">
    <property type="term" value="F:metal ion binding"/>
    <property type="evidence" value="ECO:0007669"/>
    <property type="project" value="UniProtKB-KW"/>
</dbReference>